<organism evidence="1 2">
    <name type="scientific">Paramarasmius palmivorus</name>
    <dbReference type="NCBI Taxonomy" id="297713"/>
    <lineage>
        <taxon>Eukaryota</taxon>
        <taxon>Fungi</taxon>
        <taxon>Dikarya</taxon>
        <taxon>Basidiomycota</taxon>
        <taxon>Agaricomycotina</taxon>
        <taxon>Agaricomycetes</taxon>
        <taxon>Agaricomycetidae</taxon>
        <taxon>Agaricales</taxon>
        <taxon>Marasmiineae</taxon>
        <taxon>Marasmiaceae</taxon>
        <taxon>Paramarasmius</taxon>
    </lineage>
</organism>
<reference evidence="1 2" key="1">
    <citation type="submission" date="2024-01" db="EMBL/GenBank/DDBJ databases">
        <title>A draft genome for a cacao thread blight-causing isolate of Paramarasmius palmivorus.</title>
        <authorList>
            <person name="Baruah I.K."/>
            <person name="Bukari Y."/>
            <person name="Amoako-Attah I."/>
            <person name="Meinhardt L.W."/>
            <person name="Bailey B.A."/>
            <person name="Cohen S.P."/>
        </authorList>
    </citation>
    <scope>NUCLEOTIDE SEQUENCE [LARGE SCALE GENOMIC DNA]</scope>
    <source>
        <strain evidence="1 2">GH-12</strain>
    </source>
</reference>
<proteinExistence type="predicted"/>
<name>A0AAW0ARM2_9AGAR</name>
<dbReference type="AlphaFoldDB" id="A0AAW0ARM2"/>
<dbReference type="Proteomes" id="UP001383192">
    <property type="component" value="Unassembled WGS sequence"/>
</dbReference>
<sequence length="207" mass="23655">MQQFIRLTKHNSSGSPDVGYFMLILFCKGGEEHLPVPMKRQNYAIQVQHNNSIEILGYDVNQLKVWMGPPPAGPPPQRSRLLLILRQQAVYPDGARRLRRNPPSMGKTGYDGFPMARGTTPSNIFFQYAVEFDFVSSKMHNDYTAVKGDRINIKIVQLCSPLVSQHTSYIVDKMYLLPIYHEWTLSDVKKRPLIAGFLRLPFQAFLA</sequence>
<evidence type="ECO:0000313" key="2">
    <source>
        <dbReference type="Proteomes" id="UP001383192"/>
    </source>
</evidence>
<evidence type="ECO:0008006" key="3">
    <source>
        <dbReference type="Google" id="ProtNLM"/>
    </source>
</evidence>
<feature type="non-terminal residue" evidence="1">
    <location>
        <position position="207"/>
    </location>
</feature>
<gene>
    <name evidence="1" type="ORF">VNI00_019190</name>
</gene>
<evidence type="ECO:0000313" key="1">
    <source>
        <dbReference type="EMBL" id="KAK7015165.1"/>
    </source>
</evidence>
<accession>A0AAW0ARM2</accession>
<keyword evidence="2" id="KW-1185">Reference proteome</keyword>
<protein>
    <recommendedName>
        <fullName evidence="3">Galectin</fullName>
    </recommendedName>
</protein>
<comment type="caution">
    <text evidence="1">The sequence shown here is derived from an EMBL/GenBank/DDBJ whole genome shotgun (WGS) entry which is preliminary data.</text>
</comment>
<dbReference type="EMBL" id="JAYKXP010000329">
    <property type="protein sequence ID" value="KAK7015165.1"/>
    <property type="molecule type" value="Genomic_DNA"/>
</dbReference>